<gene>
    <name evidence="1" type="ORF">SADUNF_Sadunf04G0044700</name>
</gene>
<keyword evidence="2" id="KW-1185">Reference proteome</keyword>
<reference evidence="1 2" key="1">
    <citation type="submission" date="2020-10" db="EMBL/GenBank/DDBJ databases">
        <title>Plant Genome Project.</title>
        <authorList>
            <person name="Zhang R.-G."/>
        </authorList>
    </citation>
    <scope>NUCLEOTIDE SEQUENCE [LARGE SCALE GENOMIC DNA]</scope>
    <source>
        <strain evidence="1">FAFU-HL-1</strain>
        <tissue evidence="1">Leaf</tissue>
    </source>
</reference>
<accession>A0A835K5Z1</accession>
<proteinExistence type="predicted"/>
<organism evidence="1 2">
    <name type="scientific">Salix dunnii</name>
    <dbReference type="NCBI Taxonomy" id="1413687"/>
    <lineage>
        <taxon>Eukaryota</taxon>
        <taxon>Viridiplantae</taxon>
        <taxon>Streptophyta</taxon>
        <taxon>Embryophyta</taxon>
        <taxon>Tracheophyta</taxon>
        <taxon>Spermatophyta</taxon>
        <taxon>Magnoliopsida</taxon>
        <taxon>eudicotyledons</taxon>
        <taxon>Gunneridae</taxon>
        <taxon>Pentapetalae</taxon>
        <taxon>rosids</taxon>
        <taxon>fabids</taxon>
        <taxon>Malpighiales</taxon>
        <taxon>Salicaceae</taxon>
        <taxon>Saliceae</taxon>
        <taxon>Salix</taxon>
    </lineage>
</organism>
<protein>
    <submittedName>
        <fullName evidence="1">Uncharacterized protein</fullName>
    </submittedName>
</protein>
<dbReference type="EMBL" id="JADGMS010000004">
    <property type="protein sequence ID" value="KAF9683730.1"/>
    <property type="molecule type" value="Genomic_DNA"/>
</dbReference>
<evidence type="ECO:0000313" key="1">
    <source>
        <dbReference type="EMBL" id="KAF9683730.1"/>
    </source>
</evidence>
<comment type="caution">
    <text evidence="1">The sequence shown here is derived from an EMBL/GenBank/DDBJ whole genome shotgun (WGS) entry which is preliminary data.</text>
</comment>
<name>A0A835K5Z1_9ROSI</name>
<evidence type="ECO:0000313" key="2">
    <source>
        <dbReference type="Proteomes" id="UP000657918"/>
    </source>
</evidence>
<dbReference type="Proteomes" id="UP000657918">
    <property type="component" value="Chromosome 4"/>
</dbReference>
<sequence>MHKMRSCQTYRCRMLLVIANKLRQSQGGRVKFEPFTSPFQWAVRCEPPYNLGTTRGASQSVTMWWRLISFSERQPLKAIVSSNSSRSI</sequence>
<dbReference type="AlphaFoldDB" id="A0A835K5Z1"/>